<keyword evidence="1" id="KW-1133">Transmembrane helix</keyword>
<feature type="transmembrane region" description="Helical" evidence="1">
    <location>
        <begin position="12"/>
        <end position="31"/>
    </location>
</feature>
<dbReference type="EMBL" id="AHIH01000015">
    <property type="protein sequence ID" value="EHN67975.1"/>
    <property type="molecule type" value="Genomic_DNA"/>
</dbReference>
<organism evidence="2 3">
    <name type="scientific">Aliivibrio fischeri SR5</name>
    <dbReference type="NCBI Taxonomy" id="1088719"/>
    <lineage>
        <taxon>Bacteria</taxon>
        <taxon>Pseudomonadati</taxon>
        <taxon>Pseudomonadota</taxon>
        <taxon>Gammaproteobacteria</taxon>
        <taxon>Vibrionales</taxon>
        <taxon>Vibrionaceae</taxon>
        <taxon>Aliivibrio</taxon>
    </lineage>
</organism>
<name>A0AAV3EMB7_ALIFS</name>
<protein>
    <submittedName>
        <fullName evidence="2">Uncharacterized protein</fullName>
    </submittedName>
</protein>
<keyword evidence="1" id="KW-0812">Transmembrane</keyword>
<dbReference type="AlphaFoldDB" id="A0AAV3EMB7"/>
<sequence>MVANMLCRRYIFGGDMRVIVSIFGFFVFGLVSKFGMDFLEEGLLSGAELTVLLIAFAVIGLILYFSTEIQEFSVGGNIVKLRQVKEEAEQSILDLKAAQIENFRLLISLAKRHPGGISAGNLINDSRVDDFWMLYDQIEKIKDYEVLANDLIETLELIMKGQLLCISGFSDNVAQYRSVPYLPEPDDVMFEALDPTSVQQAVDRKVENGDSSKIKAKLKIGISTYRKLYELSQRLKKKI</sequence>
<keyword evidence="1" id="KW-0472">Membrane</keyword>
<feature type="transmembrane region" description="Helical" evidence="1">
    <location>
        <begin position="43"/>
        <end position="65"/>
    </location>
</feature>
<dbReference type="Proteomes" id="UP000004521">
    <property type="component" value="Unassembled WGS sequence"/>
</dbReference>
<evidence type="ECO:0000256" key="1">
    <source>
        <dbReference type="SAM" id="Phobius"/>
    </source>
</evidence>
<evidence type="ECO:0000313" key="3">
    <source>
        <dbReference type="Proteomes" id="UP000004521"/>
    </source>
</evidence>
<reference evidence="2 3" key="1">
    <citation type="journal article" date="2012" name="J. Bacteriol.">
        <title>Draft Genome Sequence of Vibrio fischeri SR5, a Strain Isolated from the Light Organ of the Mediterranean Squid Sepiola robusta.</title>
        <authorList>
            <person name="Gyllborg M.C."/>
            <person name="Sahl J.W."/>
            <person name="Cronin D.C.III."/>
            <person name="Rasko D.A."/>
            <person name="Mandel M.J."/>
        </authorList>
    </citation>
    <scope>NUCLEOTIDE SEQUENCE [LARGE SCALE GENOMIC DNA]</scope>
    <source>
        <strain evidence="2 3">SR5</strain>
    </source>
</reference>
<proteinExistence type="predicted"/>
<comment type="caution">
    <text evidence="2">The sequence shown here is derived from an EMBL/GenBank/DDBJ whole genome shotgun (WGS) entry which is preliminary data.</text>
</comment>
<evidence type="ECO:0000313" key="2">
    <source>
        <dbReference type="EMBL" id="EHN67975.1"/>
    </source>
</evidence>
<gene>
    <name evidence="2" type="ORF">VFSR5_2700</name>
</gene>
<accession>A0AAV3EMB7</accession>